<dbReference type="AlphaFoldDB" id="X1HZ37"/>
<organism evidence="1">
    <name type="scientific">marine sediment metagenome</name>
    <dbReference type="NCBI Taxonomy" id="412755"/>
    <lineage>
        <taxon>unclassified sequences</taxon>
        <taxon>metagenomes</taxon>
        <taxon>ecological metagenomes</taxon>
    </lineage>
</organism>
<comment type="caution">
    <text evidence="1">The sequence shown here is derived from an EMBL/GenBank/DDBJ whole genome shotgun (WGS) entry which is preliminary data.</text>
</comment>
<name>X1HZ37_9ZZZZ</name>
<dbReference type="EMBL" id="BARU01027500">
    <property type="protein sequence ID" value="GAH74722.1"/>
    <property type="molecule type" value="Genomic_DNA"/>
</dbReference>
<reference evidence="1" key="1">
    <citation type="journal article" date="2014" name="Front. Microbiol.">
        <title>High frequency of phylogenetically diverse reductive dehalogenase-homologous genes in deep subseafloor sedimentary metagenomes.</title>
        <authorList>
            <person name="Kawai M."/>
            <person name="Futagami T."/>
            <person name="Toyoda A."/>
            <person name="Takaki Y."/>
            <person name="Nishi S."/>
            <person name="Hori S."/>
            <person name="Arai W."/>
            <person name="Tsubouchi T."/>
            <person name="Morono Y."/>
            <person name="Uchiyama I."/>
            <person name="Ito T."/>
            <person name="Fujiyama A."/>
            <person name="Inagaki F."/>
            <person name="Takami H."/>
        </authorList>
    </citation>
    <scope>NUCLEOTIDE SEQUENCE</scope>
    <source>
        <strain evidence="1">Expedition CK06-06</strain>
    </source>
</reference>
<evidence type="ECO:0000313" key="1">
    <source>
        <dbReference type="EMBL" id="GAH74722.1"/>
    </source>
</evidence>
<feature type="non-terminal residue" evidence="1">
    <location>
        <position position="1"/>
    </location>
</feature>
<protein>
    <submittedName>
        <fullName evidence="1">Uncharacterized protein</fullName>
    </submittedName>
</protein>
<proteinExistence type="predicted"/>
<accession>X1HZ37</accession>
<sequence length="30" mass="3151">GLNSPLRIDPDLDGYISGCFLVGYGPVQIA</sequence>
<gene>
    <name evidence="1" type="ORF">S03H2_44015</name>
</gene>